<protein>
    <submittedName>
        <fullName evidence="1">Uncharacterized protein</fullName>
    </submittedName>
</protein>
<name>A0A2R8AJR8_9RHOB</name>
<dbReference type="EMBL" id="OMOI01000001">
    <property type="protein sequence ID" value="SPF76302.1"/>
    <property type="molecule type" value="Genomic_DNA"/>
</dbReference>
<organism evidence="1 2">
    <name type="scientific">Aliiroseovarius pelagivivens</name>
    <dbReference type="NCBI Taxonomy" id="1639690"/>
    <lineage>
        <taxon>Bacteria</taxon>
        <taxon>Pseudomonadati</taxon>
        <taxon>Pseudomonadota</taxon>
        <taxon>Alphaproteobacteria</taxon>
        <taxon>Rhodobacterales</taxon>
        <taxon>Paracoccaceae</taxon>
        <taxon>Aliiroseovarius</taxon>
    </lineage>
</organism>
<sequence length="275" mass="31039">MLSMLLACSLSAVAASDQSQQDGEQSFEELWTLLGMSQMVSILHDEGLSMALASDLDLLGHEGGPRWEGAVQAIYNEKVLQGELHTLFEQQLAQAHLSVLCEFYKTEDMQKIIQNEIAARRAFLDMEFEQTARDRWLQGDIPEVLDETIRQYVDTNDLIELNVMGSLNSNYVFLNTLNQSLPDIVDQMSERDILSHVWSQETDIRTDTTEWIFAYLHTAYAPVDPYDLDRYVAFSATPAGQALNQALFTAFDAVYLRLSGDLGRVVGTLSREEEL</sequence>
<gene>
    <name evidence="1" type="ORF">ALP8811_01305</name>
</gene>
<evidence type="ECO:0000313" key="2">
    <source>
        <dbReference type="Proteomes" id="UP000244911"/>
    </source>
</evidence>
<proteinExistence type="predicted"/>
<keyword evidence="2" id="KW-1185">Reference proteome</keyword>
<dbReference type="Proteomes" id="UP000244911">
    <property type="component" value="Unassembled WGS sequence"/>
</dbReference>
<evidence type="ECO:0000313" key="1">
    <source>
        <dbReference type="EMBL" id="SPF76302.1"/>
    </source>
</evidence>
<dbReference type="AlphaFoldDB" id="A0A2R8AJR8"/>
<accession>A0A2R8AJR8</accession>
<reference evidence="1 2" key="1">
    <citation type="submission" date="2018-03" db="EMBL/GenBank/DDBJ databases">
        <authorList>
            <person name="Keele B.F."/>
        </authorList>
    </citation>
    <scope>NUCLEOTIDE SEQUENCE [LARGE SCALE GENOMIC DNA]</scope>
    <source>
        <strain evidence="1 2">CECT 8811</strain>
    </source>
</reference>